<keyword evidence="18" id="KW-1185">Reference proteome</keyword>
<comment type="domain">
    <text evidence="12">Consists of 3 domains; the N-terminus binds the ribosome, the middle domain has PPIase activity, while the C-terminus has intrinsic chaperone activity on its own.</text>
</comment>
<evidence type="ECO:0000256" key="2">
    <source>
        <dbReference type="ARBA" id="ARBA00005464"/>
    </source>
</evidence>
<comment type="catalytic activity">
    <reaction evidence="1 12 13">
        <text>[protein]-peptidylproline (omega=180) = [protein]-peptidylproline (omega=0)</text>
        <dbReference type="Rhea" id="RHEA:16237"/>
        <dbReference type="Rhea" id="RHEA-COMP:10747"/>
        <dbReference type="Rhea" id="RHEA-COMP:10748"/>
        <dbReference type="ChEBI" id="CHEBI:83833"/>
        <dbReference type="ChEBI" id="CHEBI:83834"/>
        <dbReference type="EC" id="5.2.1.8"/>
    </reaction>
</comment>
<dbReference type="GO" id="GO:0044183">
    <property type="term" value="F:protein folding chaperone"/>
    <property type="evidence" value="ECO:0007669"/>
    <property type="project" value="TreeGrafter"/>
</dbReference>
<dbReference type="GO" id="GO:0043022">
    <property type="term" value="F:ribosome binding"/>
    <property type="evidence" value="ECO:0007669"/>
    <property type="project" value="TreeGrafter"/>
</dbReference>
<feature type="domain" description="PPIase FKBP-type" evidence="16">
    <location>
        <begin position="169"/>
        <end position="260"/>
    </location>
</feature>
<dbReference type="InterPro" id="IPR008880">
    <property type="entry name" value="Trigger_fac_C"/>
</dbReference>
<evidence type="ECO:0000313" key="18">
    <source>
        <dbReference type="Proteomes" id="UP000654482"/>
    </source>
</evidence>
<dbReference type="GO" id="GO:0003755">
    <property type="term" value="F:peptidyl-prolyl cis-trans isomerase activity"/>
    <property type="evidence" value="ECO:0007669"/>
    <property type="project" value="UniProtKB-UniRule"/>
</dbReference>
<dbReference type="InterPro" id="IPR037041">
    <property type="entry name" value="Trigger_fac_C_sf"/>
</dbReference>
<evidence type="ECO:0000256" key="14">
    <source>
        <dbReference type="RuleBase" id="RU003914"/>
    </source>
</evidence>
<dbReference type="PANTHER" id="PTHR30560">
    <property type="entry name" value="TRIGGER FACTOR CHAPERONE AND PEPTIDYL-PROLYL CIS/TRANS ISOMERASE"/>
    <property type="match status" value="1"/>
</dbReference>
<dbReference type="GO" id="GO:0015031">
    <property type="term" value="P:protein transport"/>
    <property type="evidence" value="ECO:0007669"/>
    <property type="project" value="UniProtKB-UniRule"/>
</dbReference>
<keyword evidence="6 12" id="KW-0697">Rotamase</keyword>
<dbReference type="HAMAP" id="MF_00303">
    <property type="entry name" value="Trigger_factor_Tig"/>
    <property type="match status" value="1"/>
</dbReference>
<dbReference type="GO" id="GO:0043335">
    <property type="term" value="P:protein unfolding"/>
    <property type="evidence" value="ECO:0007669"/>
    <property type="project" value="TreeGrafter"/>
</dbReference>
<dbReference type="SUPFAM" id="SSF54534">
    <property type="entry name" value="FKBP-like"/>
    <property type="match status" value="1"/>
</dbReference>
<dbReference type="NCBIfam" id="TIGR00115">
    <property type="entry name" value="tig"/>
    <property type="match status" value="1"/>
</dbReference>
<dbReference type="SUPFAM" id="SSF102735">
    <property type="entry name" value="Trigger factor ribosome-binding domain"/>
    <property type="match status" value="1"/>
</dbReference>
<accession>A0A8J7DZZ4</accession>
<comment type="function">
    <text evidence="10 12">Involved in protein export. Acts as a chaperone by maintaining the newly synthesized protein in an open conformation. Functions as a peptidyl-prolyl cis-trans isomerase.</text>
</comment>
<dbReference type="Gene3D" id="1.10.3120.10">
    <property type="entry name" value="Trigger factor, C-terminal domain"/>
    <property type="match status" value="1"/>
</dbReference>
<comment type="subcellular location">
    <subcellularLocation>
        <location evidence="12">Cytoplasm</location>
    </subcellularLocation>
    <text evidence="12">About half TF is bound to the ribosome near the polypeptide exit tunnel while the other half is free in the cytoplasm.</text>
</comment>
<dbReference type="InterPro" id="IPR036611">
    <property type="entry name" value="Trigger_fac_ribosome-bd_sf"/>
</dbReference>
<evidence type="ECO:0000256" key="15">
    <source>
        <dbReference type="SAM" id="MobiDB-lite"/>
    </source>
</evidence>
<keyword evidence="9 12" id="KW-0131">Cell cycle</keyword>
<dbReference type="FunFam" id="3.10.50.40:FF:000001">
    <property type="entry name" value="Trigger factor"/>
    <property type="match status" value="1"/>
</dbReference>
<evidence type="ECO:0000256" key="8">
    <source>
        <dbReference type="ARBA" id="ARBA00023235"/>
    </source>
</evidence>
<dbReference type="InterPro" id="IPR027304">
    <property type="entry name" value="Trigger_fact/SurA_dom_sf"/>
</dbReference>
<evidence type="ECO:0000259" key="16">
    <source>
        <dbReference type="PROSITE" id="PS50059"/>
    </source>
</evidence>
<protein>
    <recommendedName>
        <fullName evidence="4 12">Trigger factor</fullName>
        <shortName evidence="12">TF</shortName>
        <ecNumber evidence="3 12">5.2.1.8</ecNumber>
    </recommendedName>
    <alternativeName>
        <fullName evidence="11 12">PPIase</fullName>
    </alternativeName>
</protein>
<keyword evidence="7 12" id="KW-0143">Chaperone</keyword>
<dbReference type="InterPro" id="IPR008881">
    <property type="entry name" value="Trigger_fac_ribosome-bd_bac"/>
</dbReference>
<evidence type="ECO:0000256" key="5">
    <source>
        <dbReference type="ARBA" id="ARBA00022618"/>
    </source>
</evidence>
<evidence type="ECO:0000256" key="10">
    <source>
        <dbReference type="ARBA" id="ARBA00024849"/>
    </source>
</evidence>
<comment type="caution">
    <text evidence="17">The sequence shown here is derived from an EMBL/GenBank/DDBJ whole genome shotgun (WGS) entry which is preliminary data.</text>
</comment>
<sequence>MKVTQEKLPASQIGLEIEIPAETSKQVYEKIVQKLARSIKLPGFRQGKVPRHILLQRLGAQRIKAEALEELIQESLKKAIEQESIDAIGNYQLKSSIDDLLETYEPGKVLTFSASVDVAPVVELGEYQGLQVKAEQIEYDPAQIDETLEKQRQAQATLVPVEDRPVQMGDVAVVDYEGRFTEAEGDEAEVIEGTQATDFQMEIEAGKFVEGLVEGIVGMNPGESKEVEVQFPEDYPREDLAGKAVTFSVTLKELKEKELPELDDEFAEDASEFETMAELRESLASQYKERAEQETQDGIEAALVEALLEVATIDPPETMIEQELDTILTQTAMQMQQYGIDVSALFNKDNIPQMREQSRPEAIQKLQESLALLEVAKRESLEPNEEEIEAEMKSVMEELSGQKYDLERLRSYITDDLSKKNALEWLQDKATVELVPAGTLNPEEDEETDSTSDATSNAIDVEAEAVGEEE</sequence>
<evidence type="ECO:0000256" key="6">
    <source>
        <dbReference type="ARBA" id="ARBA00023110"/>
    </source>
</evidence>
<evidence type="ECO:0000256" key="9">
    <source>
        <dbReference type="ARBA" id="ARBA00023306"/>
    </source>
</evidence>
<dbReference type="FunFam" id="3.30.70.1050:FF:000004">
    <property type="entry name" value="Trigger factor"/>
    <property type="match status" value="1"/>
</dbReference>
<dbReference type="GO" id="GO:0051083">
    <property type="term" value="P:'de novo' cotranslational protein folding"/>
    <property type="evidence" value="ECO:0007669"/>
    <property type="project" value="TreeGrafter"/>
</dbReference>
<dbReference type="Pfam" id="PF05698">
    <property type="entry name" value="Trigger_C"/>
    <property type="match status" value="1"/>
</dbReference>
<dbReference type="Gene3D" id="3.30.70.1050">
    <property type="entry name" value="Trigger factor ribosome-binding domain"/>
    <property type="match status" value="1"/>
</dbReference>
<dbReference type="InterPro" id="IPR005215">
    <property type="entry name" value="Trig_fac"/>
</dbReference>
<evidence type="ECO:0000256" key="7">
    <source>
        <dbReference type="ARBA" id="ARBA00023186"/>
    </source>
</evidence>
<dbReference type="PROSITE" id="PS50059">
    <property type="entry name" value="FKBP_PPIASE"/>
    <property type="match status" value="1"/>
</dbReference>
<dbReference type="GO" id="GO:0005737">
    <property type="term" value="C:cytoplasm"/>
    <property type="evidence" value="ECO:0007669"/>
    <property type="project" value="UniProtKB-SubCell"/>
</dbReference>
<reference evidence="17" key="1">
    <citation type="submission" date="2020-10" db="EMBL/GenBank/DDBJ databases">
        <authorList>
            <person name="Castelo-Branco R."/>
            <person name="Eusebio N."/>
            <person name="Adriana R."/>
            <person name="Vieira A."/>
            <person name="Brugerolle De Fraissinette N."/>
            <person name="Rezende De Castro R."/>
            <person name="Schneider M.P."/>
            <person name="Vasconcelos V."/>
            <person name="Leao P.N."/>
        </authorList>
    </citation>
    <scope>NUCLEOTIDE SEQUENCE</scope>
    <source>
        <strain evidence="17">LEGE 07157</strain>
    </source>
</reference>
<keyword evidence="5 12" id="KW-0132">Cell division</keyword>
<dbReference type="Proteomes" id="UP000654482">
    <property type="component" value="Unassembled WGS sequence"/>
</dbReference>
<dbReference type="Gene3D" id="3.10.50.40">
    <property type="match status" value="1"/>
</dbReference>
<dbReference type="EC" id="5.2.1.8" evidence="3 12"/>
<keyword evidence="8 12" id="KW-0413">Isomerase</keyword>
<evidence type="ECO:0000256" key="4">
    <source>
        <dbReference type="ARBA" id="ARBA00016902"/>
    </source>
</evidence>
<keyword evidence="12" id="KW-0963">Cytoplasm</keyword>
<name>A0A8J7DZZ4_9CYAN</name>
<feature type="compositionally biased region" description="Acidic residues" evidence="15">
    <location>
        <begin position="461"/>
        <end position="470"/>
    </location>
</feature>
<evidence type="ECO:0000256" key="1">
    <source>
        <dbReference type="ARBA" id="ARBA00000971"/>
    </source>
</evidence>
<dbReference type="SUPFAM" id="SSF109998">
    <property type="entry name" value="Triger factor/SurA peptide-binding domain-like"/>
    <property type="match status" value="1"/>
</dbReference>
<evidence type="ECO:0000313" key="17">
    <source>
        <dbReference type="EMBL" id="MBE9118508.1"/>
    </source>
</evidence>
<dbReference type="Pfam" id="PF00254">
    <property type="entry name" value="FKBP_C"/>
    <property type="match status" value="1"/>
</dbReference>
<feature type="region of interest" description="Disordered" evidence="15">
    <location>
        <begin position="436"/>
        <end position="470"/>
    </location>
</feature>
<dbReference type="InterPro" id="IPR001179">
    <property type="entry name" value="PPIase_FKBP_dom"/>
</dbReference>
<gene>
    <name evidence="12" type="primary">tig</name>
    <name evidence="17" type="ORF">IQ249_21695</name>
</gene>
<dbReference type="AlphaFoldDB" id="A0A8J7DZZ4"/>
<evidence type="ECO:0000256" key="12">
    <source>
        <dbReference type="HAMAP-Rule" id="MF_00303"/>
    </source>
</evidence>
<dbReference type="RefSeq" id="WP_194031591.1">
    <property type="nucleotide sequence ID" value="NZ_JADEWZ010000049.1"/>
</dbReference>
<dbReference type="GO" id="GO:0051301">
    <property type="term" value="P:cell division"/>
    <property type="evidence" value="ECO:0007669"/>
    <property type="project" value="UniProtKB-KW"/>
</dbReference>
<evidence type="ECO:0000256" key="11">
    <source>
        <dbReference type="ARBA" id="ARBA00029986"/>
    </source>
</evidence>
<evidence type="ECO:0000256" key="3">
    <source>
        <dbReference type="ARBA" id="ARBA00013194"/>
    </source>
</evidence>
<organism evidence="17 18">
    <name type="scientific">Lusitaniella coriacea LEGE 07157</name>
    <dbReference type="NCBI Taxonomy" id="945747"/>
    <lineage>
        <taxon>Bacteria</taxon>
        <taxon>Bacillati</taxon>
        <taxon>Cyanobacteriota</taxon>
        <taxon>Cyanophyceae</taxon>
        <taxon>Spirulinales</taxon>
        <taxon>Lusitaniellaceae</taxon>
        <taxon>Lusitaniella</taxon>
    </lineage>
</organism>
<dbReference type="EMBL" id="JADEWZ010000049">
    <property type="protein sequence ID" value="MBE9118508.1"/>
    <property type="molecule type" value="Genomic_DNA"/>
</dbReference>
<proteinExistence type="inferred from homology"/>
<comment type="similarity">
    <text evidence="2 12 14">Belongs to the FKBP-type PPIase family. Tig subfamily.</text>
</comment>
<dbReference type="PANTHER" id="PTHR30560:SF3">
    <property type="entry name" value="TRIGGER FACTOR-LIKE PROTEIN TIG, CHLOROPLASTIC"/>
    <property type="match status" value="1"/>
</dbReference>
<dbReference type="Pfam" id="PF05697">
    <property type="entry name" value="Trigger_N"/>
    <property type="match status" value="1"/>
</dbReference>
<evidence type="ECO:0000256" key="13">
    <source>
        <dbReference type="PROSITE-ProRule" id="PRU00277"/>
    </source>
</evidence>
<dbReference type="InterPro" id="IPR046357">
    <property type="entry name" value="PPIase_dom_sf"/>
</dbReference>
<dbReference type="PIRSF" id="PIRSF003095">
    <property type="entry name" value="Trigger_factor"/>
    <property type="match status" value="1"/>
</dbReference>